<keyword evidence="2" id="KW-0812">Transmembrane</keyword>
<evidence type="ECO:0000259" key="3">
    <source>
        <dbReference type="Pfam" id="PF01266"/>
    </source>
</evidence>
<gene>
    <name evidence="4" type="ORF">DL762_006622</name>
</gene>
<dbReference type="EMBL" id="QJNS01000217">
    <property type="protein sequence ID" value="RYO82420.1"/>
    <property type="molecule type" value="Genomic_DNA"/>
</dbReference>
<keyword evidence="5" id="KW-1185">Reference proteome</keyword>
<sequence>MEPRPRHIIIIGGGVIGCTTAYYLTRHPSFNPLIHHITLLEATSVAAAASGKAGGLLGLWAYPECIVPLSYRLHSELAAEHGGAERWGYRRLDCGQISAVVRKADLDGTSTPRKAKSATPTKQENNGVLPVAQKESNGHNGQEEQHEGQEWQKLVKQDKKAAALLQRSKLPPDLDWINGGLVQEYAEMGQPGFTETAQVHPFRFTQAMAALARDAGTDIRIGAKVTRIGLNQAETAVTSISYLDRASNETQTVLGVTDVVVAAGPWTGRVLPRARVEGLRAHSVVFSAHVSPYAVFTNISLPSDWVPAHRAVRGQRRRHRGNVDPEIYARPGGEVYACGEPDRAVPLPDTADAVRTDEAQCDDMVSYIATVSPVLAAAPVAAKQACYLPQHEGGPLVGATSVTGLWVASGHTCWGIQNGPGTGKLISEFIFDGVARSADVSELDPRKFGV</sequence>
<dbReference type="PROSITE" id="PS51257">
    <property type="entry name" value="PROKAR_LIPOPROTEIN"/>
    <property type="match status" value="1"/>
</dbReference>
<dbReference type="Gene3D" id="3.50.50.60">
    <property type="entry name" value="FAD/NAD(P)-binding domain"/>
    <property type="match status" value="2"/>
</dbReference>
<feature type="transmembrane region" description="Helical" evidence="2">
    <location>
        <begin position="7"/>
        <end position="25"/>
    </location>
</feature>
<dbReference type="PANTHER" id="PTHR13847:SF150">
    <property type="entry name" value="OXIDOREDUCTASE TDA3-RELATED"/>
    <property type="match status" value="1"/>
</dbReference>
<comment type="caution">
    <text evidence="4">The sequence shown here is derived from an EMBL/GenBank/DDBJ whole genome shotgun (WGS) entry which is preliminary data.</text>
</comment>
<keyword evidence="2" id="KW-1133">Transmembrane helix</keyword>
<evidence type="ECO:0000313" key="5">
    <source>
        <dbReference type="Proteomes" id="UP000294003"/>
    </source>
</evidence>
<feature type="compositionally biased region" description="Basic and acidic residues" evidence="1">
    <location>
        <begin position="141"/>
        <end position="153"/>
    </location>
</feature>
<dbReference type="InterPro" id="IPR036188">
    <property type="entry name" value="FAD/NAD-bd_sf"/>
</dbReference>
<keyword evidence="2" id="KW-0472">Membrane</keyword>
<feature type="region of interest" description="Disordered" evidence="1">
    <location>
        <begin position="105"/>
        <end position="153"/>
    </location>
</feature>
<dbReference type="SUPFAM" id="SSF51905">
    <property type="entry name" value="FAD/NAD(P)-binding domain"/>
    <property type="match status" value="1"/>
</dbReference>
<feature type="compositionally biased region" description="Polar residues" evidence="1">
    <location>
        <begin position="108"/>
        <end position="126"/>
    </location>
</feature>
<dbReference type="Gene3D" id="3.30.9.10">
    <property type="entry name" value="D-Amino Acid Oxidase, subunit A, domain 2"/>
    <property type="match status" value="1"/>
</dbReference>
<accession>A0ABY0H1G6</accession>
<organism evidence="4 5">
    <name type="scientific">Monosporascus cannonballus</name>
    <dbReference type="NCBI Taxonomy" id="155416"/>
    <lineage>
        <taxon>Eukaryota</taxon>
        <taxon>Fungi</taxon>
        <taxon>Dikarya</taxon>
        <taxon>Ascomycota</taxon>
        <taxon>Pezizomycotina</taxon>
        <taxon>Sordariomycetes</taxon>
        <taxon>Xylariomycetidae</taxon>
        <taxon>Xylariales</taxon>
        <taxon>Xylariales incertae sedis</taxon>
        <taxon>Monosporascus</taxon>
    </lineage>
</organism>
<evidence type="ECO:0000313" key="4">
    <source>
        <dbReference type="EMBL" id="RYO82420.1"/>
    </source>
</evidence>
<dbReference type="Pfam" id="PF01266">
    <property type="entry name" value="DAO"/>
    <property type="match status" value="1"/>
</dbReference>
<evidence type="ECO:0000256" key="1">
    <source>
        <dbReference type="SAM" id="MobiDB-lite"/>
    </source>
</evidence>
<evidence type="ECO:0000256" key="2">
    <source>
        <dbReference type="SAM" id="Phobius"/>
    </source>
</evidence>
<dbReference type="InterPro" id="IPR006076">
    <property type="entry name" value="FAD-dep_OxRdtase"/>
</dbReference>
<proteinExistence type="predicted"/>
<protein>
    <recommendedName>
        <fullName evidence="3">FAD dependent oxidoreductase domain-containing protein</fullName>
    </recommendedName>
</protein>
<dbReference type="PANTHER" id="PTHR13847">
    <property type="entry name" value="SARCOSINE DEHYDROGENASE-RELATED"/>
    <property type="match status" value="1"/>
</dbReference>
<feature type="domain" description="FAD dependent oxidoreductase" evidence="3">
    <location>
        <begin position="8"/>
        <end position="428"/>
    </location>
</feature>
<dbReference type="Proteomes" id="UP000294003">
    <property type="component" value="Unassembled WGS sequence"/>
</dbReference>
<reference evidence="4 5" key="1">
    <citation type="submission" date="2018-06" db="EMBL/GenBank/DDBJ databases">
        <title>Complete Genomes of Monosporascus.</title>
        <authorList>
            <person name="Robinson A.J."/>
            <person name="Natvig D.O."/>
        </authorList>
    </citation>
    <scope>NUCLEOTIDE SEQUENCE [LARGE SCALE GENOMIC DNA]</scope>
    <source>
        <strain evidence="4 5">CBS 609.92</strain>
    </source>
</reference>
<name>A0ABY0H1G6_9PEZI</name>